<dbReference type="AlphaFoldDB" id="A0A147BSL5"/>
<evidence type="ECO:0000256" key="1">
    <source>
        <dbReference type="SAM" id="MobiDB-lite"/>
    </source>
</evidence>
<reference evidence="2" key="1">
    <citation type="journal article" date="2018" name="PLoS Negl. Trop. Dis.">
        <title>Sialome diversity of ticks revealed by RNAseq of single tick salivary glands.</title>
        <authorList>
            <person name="Perner J."/>
            <person name="Kropackova S."/>
            <person name="Kopacek P."/>
            <person name="Ribeiro J.M."/>
        </authorList>
    </citation>
    <scope>NUCLEOTIDE SEQUENCE</scope>
    <source>
        <strain evidence="2">Siblings of single egg batch collected in Ceske Budejovice</strain>
        <tissue evidence="2">Salivary glands</tissue>
    </source>
</reference>
<evidence type="ECO:0000313" key="2">
    <source>
        <dbReference type="EMBL" id="JAR93766.1"/>
    </source>
</evidence>
<feature type="compositionally biased region" description="Basic residues" evidence="1">
    <location>
        <begin position="53"/>
        <end position="69"/>
    </location>
</feature>
<name>A0A147BSL5_IXORI</name>
<feature type="compositionally biased region" description="Basic residues" evidence="1">
    <location>
        <begin position="25"/>
        <end position="37"/>
    </location>
</feature>
<protein>
    <submittedName>
        <fullName evidence="2">Uncharacterized protein</fullName>
    </submittedName>
</protein>
<organism evidence="2">
    <name type="scientific">Ixodes ricinus</name>
    <name type="common">Common tick</name>
    <name type="synonym">Acarus ricinus</name>
    <dbReference type="NCBI Taxonomy" id="34613"/>
    <lineage>
        <taxon>Eukaryota</taxon>
        <taxon>Metazoa</taxon>
        <taxon>Ecdysozoa</taxon>
        <taxon>Arthropoda</taxon>
        <taxon>Chelicerata</taxon>
        <taxon>Arachnida</taxon>
        <taxon>Acari</taxon>
        <taxon>Parasitiformes</taxon>
        <taxon>Ixodida</taxon>
        <taxon>Ixodoidea</taxon>
        <taxon>Ixodidae</taxon>
        <taxon>Ixodinae</taxon>
        <taxon>Ixodes</taxon>
    </lineage>
</organism>
<feature type="non-terminal residue" evidence="2">
    <location>
        <position position="69"/>
    </location>
</feature>
<proteinExistence type="predicted"/>
<sequence length="69" mass="7847">HDAGFRPTRRGNRRCRSTQGSLHSWHIRHSHGDRRRTSREDAVSSCDAAAATSRRRSLAVSRTPRRGKP</sequence>
<accession>A0A147BSL5</accession>
<feature type="non-terminal residue" evidence="2">
    <location>
        <position position="1"/>
    </location>
</feature>
<feature type="compositionally biased region" description="Basic residues" evidence="1">
    <location>
        <begin position="7"/>
        <end position="16"/>
    </location>
</feature>
<dbReference type="EMBL" id="GEGO01001638">
    <property type="protein sequence ID" value="JAR93766.1"/>
    <property type="molecule type" value="Transcribed_RNA"/>
</dbReference>
<feature type="region of interest" description="Disordered" evidence="1">
    <location>
        <begin position="1"/>
        <end position="69"/>
    </location>
</feature>